<dbReference type="EC" id="3.1.-.-" evidence="10"/>
<evidence type="ECO:0000256" key="2">
    <source>
        <dbReference type="ARBA" id="ARBA00022723"/>
    </source>
</evidence>
<keyword evidence="8 10" id="KW-0464">Manganese</keyword>
<comment type="function">
    <text evidence="10">CRISPR (clustered regularly interspaced short palindromic repeat), is an adaptive immune system that provides protection against mobile genetic elements (viruses, transposable elements and conjugative plasmids). CRISPR clusters contain spacers, sequences complementary to antecedent mobile elements, and target invading nucleic acids. CRISPR clusters are transcribed and processed into CRISPR RNA (crRNA). Acts as a dsDNA endonuclease. Involved in the integration of spacer DNA into the CRISPR cassette.</text>
</comment>
<comment type="cofactor">
    <cofactor evidence="10">
        <name>Mg(2+)</name>
        <dbReference type="ChEBI" id="CHEBI:18420"/>
    </cofactor>
    <cofactor evidence="10">
        <name>Mn(2+)</name>
        <dbReference type="ChEBI" id="CHEBI:29035"/>
    </cofactor>
</comment>
<keyword evidence="12" id="KW-1185">Reference proteome</keyword>
<dbReference type="HAMAP" id="MF_01470">
    <property type="entry name" value="Cas1"/>
    <property type="match status" value="1"/>
</dbReference>
<keyword evidence="1 10" id="KW-0540">Nuclease</keyword>
<dbReference type="Proteomes" id="UP000262004">
    <property type="component" value="Plasmid pTH1"/>
</dbReference>
<evidence type="ECO:0000256" key="9">
    <source>
        <dbReference type="ARBA" id="ARBA00038592"/>
    </source>
</evidence>
<dbReference type="PANTHER" id="PTHR34353">
    <property type="entry name" value="CRISPR-ASSOCIATED ENDONUCLEASE CAS1 1"/>
    <property type="match status" value="1"/>
</dbReference>
<dbReference type="GO" id="GO:0051607">
    <property type="term" value="P:defense response to virus"/>
    <property type="evidence" value="ECO:0007669"/>
    <property type="project" value="UniProtKB-UniRule"/>
</dbReference>
<evidence type="ECO:0000256" key="6">
    <source>
        <dbReference type="ARBA" id="ARBA00023118"/>
    </source>
</evidence>
<keyword evidence="2 10" id="KW-0479">Metal-binding</keyword>
<evidence type="ECO:0000313" key="12">
    <source>
        <dbReference type="Proteomes" id="UP000262004"/>
    </source>
</evidence>
<dbReference type="Pfam" id="PF01867">
    <property type="entry name" value="Cas_Cas1"/>
    <property type="match status" value="1"/>
</dbReference>
<proteinExistence type="inferred from homology"/>
<geneLocation type="plasmid" evidence="12">
    <name>pth1 dna</name>
</geneLocation>
<feature type="binding site" evidence="10">
    <location>
        <position position="410"/>
    </location>
    <ligand>
        <name>Mn(2+)</name>
        <dbReference type="ChEBI" id="CHEBI:29035"/>
    </ligand>
</feature>
<evidence type="ECO:0000256" key="7">
    <source>
        <dbReference type="ARBA" id="ARBA00023125"/>
    </source>
</evidence>
<dbReference type="Gene3D" id="3.100.10.20">
    <property type="entry name" value="CRISPR-associated endonuclease Cas1, N-terminal domain"/>
    <property type="match status" value="1"/>
</dbReference>
<dbReference type="NCBIfam" id="TIGR00287">
    <property type="entry name" value="cas1"/>
    <property type="match status" value="1"/>
</dbReference>
<dbReference type="InterPro" id="IPR042206">
    <property type="entry name" value="CRISPR-assoc_Cas1_C"/>
</dbReference>
<dbReference type="AlphaFoldDB" id="A0A2Z6E0W7"/>
<dbReference type="PANTHER" id="PTHR34353:SF2">
    <property type="entry name" value="CRISPR-ASSOCIATED ENDONUCLEASE CAS1 1"/>
    <property type="match status" value="1"/>
</dbReference>
<keyword evidence="4 10" id="KW-0378">Hydrolase</keyword>
<evidence type="ECO:0000256" key="4">
    <source>
        <dbReference type="ARBA" id="ARBA00022801"/>
    </source>
</evidence>
<dbReference type="GO" id="GO:0046872">
    <property type="term" value="F:metal ion binding"/>
    <property type="evidence" value="ECO:0007669"/>
    <property type="project" value="UniProtKB-UniRule"/>
</dbReference>
<dbReference type="CDD" id="cd09634">
    <property type="entry name" value="Cas1_I-II-III"/>
    <property type="match status" value="1"/>
</dbReference>
<keyword evidence="11" id="KW-0614">Plasmid</keyword>
<evidence type="ECO:0000313" key="11">
    <source>
        <dbReference type="EMBL" id="BBD78417.1"/>
    </source>
</evidence>
<evidence type="ECO:0000256" key="10">
    <source>
        <dbReference type="HAMAP-Rule" id="MF_01470"/>
    </source>
</evidence>
<dbReference type="EMBL" id="AP018559">
    <property type="protein sequence ID" value="BBD78417.1"/>
    <property type="molecule type" value="Genomic_DNA"/>
</dbReference>
<dbReference type="GO" id="GO:0003677">
    <property type="term" value="F:DNA binding"/>
    <property type="evidence" value="ECO:0007669"/>
    <property type="project" value="UniProtKB-KW"/>
</dbReference>
<gene>
    <name evidence="10" type="primary">cas1</name>
    <name evidence="11" type="ORF">HPTL_P072</name>
</gene>
<name>A0A2Z6E0W7_HYDTE</name>
<comment type="similarity">
    <text evidence="10">Belongs to the CRISPR-associated endonuclease Cas1 family.</text>
</comment>
<feature type="binding site" evidence="10">
    <location>
        <position position="489"/>
    </location>
    <ligand>
        <name>Mn(2+)</name>
        <dbReference type="ChEBI" id="CHEBI:29035"/>
    </ligand>
</feature>
<protein>
    <recommendedName>
        <fullName evidence="10">CRISPR-associated endonuclease Cas1</fullName>
        <ecNumber evidence="10">3.1.-.-</ecNumber>
    </recommendedName>
</protein>
<dbReference type="InterPro" id="IPR002729">
    <property type="entry name" value="CRISPR-assoc_Cas1"/>
</dbReference>
<dbReference type="InterPro" id="IPR042211">
    <property type="entry name" value="CRISPR-assoc_Cas1_N"/>
</dbReference>
<dbReference type="OrthoDB" id="9803119at2"/>
<keyword evidence="6 10" id="KW-0051">Antiviral defense</keyword>
<keyword evidence="7 10" id="KW-0238">DNA-binding</keyword>
<sequence>MIKPYAWWAAEVTLIAVSTPRRSHFLSVFEALVKGAAEAAAVNEPLLWHLPQKRATDWRYQPGEEVTVALQLFAEEPEAGQRLTAQLAQRLNEPAAAHTHFVFRTATPWRYETAQAIVSSDGWLLEFLTPFHLKGTTDKQTVAPHQWQCAAQKRIAKLFGAQPLLPPVARIVPIDWQYWRCVHRSRSQNGNPFFLNGGVGRLAFFADPEWQFWLGLLAAVGTGDRLSFSLGRFLCTPLSPMATQRATPTSKETAQALYLTTPGQRIGLENGAVVVSGRESETQRHPLRLLSHLFVLAPATLTTAAIEACAEADVPILIATPKRRPVVLLGQRQAARKNRILAAQHRCWAALSETERAQIAAVWVRGKILRQQALIRSRYRAGDAAVLAALDEELRRLARCQRVAAVRGVEGSAARRYYPWLATQHAAWGRWQGRSRPAKDLLNALLNFGYTLLIPVVERWVRVEGLDPYLGALHSSAGRYPSLVFDVVEPFRAAVDRLILALWGRRQIDEADFLPDAASWRLSPDARRTFLLAFDKMVRGGERPLEQEIRSVVASLRQAIEHDQVREWVEKTYYF</sequence>
<feature type="binding site" evidence="10">
    <location>
        <position position="474"/>
    </location>
    <ligand>
        <name>Mn(2+)</name>
        <dbReference type="ChEBI" id="CHEBI:29035"/>
    </ligand>
</feature>
<evidence type="ECO:0000256" key="5">
    <source>
        <dbReference type="ARBA" id="ARBA00022842"/>
    </source>
</evidence>
<dbReference type="GO" id="GO:0043571">
    <property type="term" value="P:maintenance of CRISPR repeat elements"/>
    <property type="evidence" value="ECO:0007669"/>
    <property type="project" value="UniProtKB-UniRule"/>
</dbReference>
<keyword evidence="3 10" id="KW-0255">Endonuclease</keyword>
<accession>A0A2Z6E0W7</accession>
<organism evidence="11 12">
    <name type="scientific">Hydrogenophilus thermoluteolus</name>
    <name type="common">Pseudomonas hydrogenothermophila</name>
    <dbReference type="NCBI Taxonomy" id="297"/>
    <lineage>
        <taxon>Bacteria</taxon>
        <taxon>Pseudomonadati</taxon>
        <taxon>Pseudomonadota</taxon>
        <taxon>Hydrogenophilia</taxon>
        <taxon>Hydrogenophilales</taxon>
        <taxon>Hydrogenophilaceae</taxon>
        <taxon>Hydrogenophilus</taxon>
    </lineage>
</organism>
<dbReference type="KEGG" id="htl:HPTL_P072"/>
<reference evidence="11 12" key="1">
    <citation type="submission" date="2018-04" db="EMBL/GenBank/DDBJ databases">
        <title>Complete genome sequence of Hydrogenophilus thermoluteolus TH-1.</title>
        <authorList>
            <person name="Arai H."/>
        </authorList>
    </citation>
    <scope>NUCLEOTIDE SEQUENCE [LARGE SCALE GENOMIC DNA]</scope>
    <source>
        <strain evidence="11 12">TH-1</strain>
        <plasmid evidence="12">pth1 dna</plasmid>
    </source>
</reference>
<evidence type="ECO:0000256" key="3">
    <source>
        <dbReference type="ARBA" id="ARBA00022759"/>
    </source>
</evidence>
<dbReference type="GO" id="GO:0004519">
    <property type="term" value="F:endonuclease activity"/>
    <property type="evidence" value="ECO:0007669"/>
    <property type="project" value="UniProtKB-UniRule"/>
</dbReference>
<dbReference type="Gene3D" id="1.20.120.920">
    <property type="entry name" value="CRISPR-associated endonuclease Cas1, C-terminal domain"/>
    <property type="match status" value="1"/>
</dbReference>
<keyword evidence="5 10" id="KW-0460">Magnesium</keyword>
<evidence type="ECO:0000256" key="1">
    <source>
        <dbReference type="ARBA" id="ARBA00022722"/>
    </source>
</evidence>
<dbReference type="GO" id="GO:0016787">
    <property type="term" value="F:hydrolase activity"/>
    <property type="evidence" value="ECO:0007669"/>
    <property type="project" value="UniProtKB-KW"/>
</dbReference>
<evidence type="ECO:0000256" key="8">
    <source>
        <dbReference type="ARBA" id="ARBA00023211"/>
    </source>
</evidence>
<comment type="subunit">
    <text evidence="9 10">Homodimer, forms a heterotetramer with a Cas2 homodimer.</text>
</comment>
<dbReference type="InterPro" id="IPR050646">
    <property type="entry name" value="Cas1"/>
</dbReference>
<dbReference type="RefSeq" id="WP_119336250.1">
    <property type="nucleotide sequence ID" value="NZ_AP018559.1"/>
</dbReference>